<feature type="domain" description="Leucine-rich repeat" evidence="1">
    <location>
        <begin position="46"/>
        <end position="454"/>
    </location>
</feature>
<gene>
    <name evidence="2" type="ORF">I7I52_11429</name>
</gene>
<reference evidence="2 3" key="1">
    <citation type="submission" date="2021-01" db="EMBL/GenBank/DDBJ databases">
        <title>Chromosome-level genome assembly of a human fungal pathogen reveals clustering of transcriptionally co-regulated genes.</title>
        <authorList>
            <person name="Voorhies M."/>
            <person name="Cohen S."/>
            <person name="Shea T.P."/>
            <person name="Petrus S."/>
            <person name="Munoz J.F."/>
            <person name="Poplawski S."/>
            <person name="Goldman W.E."/>
            <person name="Michael T."/>
            <person name="Cuomo C.A."/>
            <person name="Sil A."/>
            <person name="Beyhan S."/>
        </authorList>
    </citation>
    <scope>NUCLEOTIDE SEQUENCE [LARGE SCALE GENOMIC DNA]</scope>
    <source>
        <strain evidence="2 3">G184AR</strain>
    </source>
</reference>
<dbReference type="OrthoDB" id="5130616at2759"/>
<dbReference type="AlphaFoldDB" id="A0A8H7YD21"/>
<evidence type="ECO:0000313" key="2">
    <source>
        <dbReference type="EMBL" id="KAG5287610.1"/>
    </source>
</evidence>
<name>A0A8H7YD21_AJECA</name>
<dbReference type="VEuPathDB" id="FungiDB:I7I52_11429"/>
<dbReference type="EMBL" id="JAEVHI010000007">
    <property type="protein sequence ID" value="KAG5287610.1"/>
    <property type="molecule type" value="Genomic_DNA"/>
</dbReference>
<evidence type="ECO:0000259" key="1">
    <source>
        <dbReference type="Pfam" id="PF24969"/>
    </source>
</evidence>
<organism evidence="2 3">
    <name type="scientific">Ajellomyces capsulatus</name>
    <name type="common">Darling's disease fungus</name>
    <name type="synonym">Histoplasma capsulatum</name>
    <dbReference type="NCBI Taxonomy" id="5037"/>
    <lineage>
        <taxon>Eukaryota</taxon>
        <taxon>Fungi</taxon>
        <taxon>Dikarya</taxon>
        <taxon>Ascomycota</taxon>
        <taxon>Pezizomycotina</taxon>
        <taxon>Eurotiomycetes</taxon>
        <taxon>Eurotiomycetidae</taxon>
        <taxon>Onygenales</taxon>
        <taxon>Ajellomycetaceae</taxon>
        <taxon>Histoplasma</taxon>
    </lineage>
</organism>
<dbReference type="Proteomes" id="UP000670092">
    <property type="component" value="Unassembled WGS sequence"/>
</dbReference>
<protein>
    <recommendedName>
        <fullName evidence="1">Leucine-rich repeat domain-containing protein</fullName>
    </recommendedName>
</protein>
<evidence type="ECO:0000313" key="3">
    <source>
        <dbReference type="Proteomes" id="UP000670092"/>
    </source>
</evidence>
<dbReference type="Pfam" id="PF24969">
    <property type="entry name" value="LRR_15"/>
    <property type="match status" value="1"/>
</dbReference>
<comment type="caution">
    <text evidence="2">The sequence shown here is derived from an EMBL/GenBank/DDBJ whole genome shotgun (WGS) entry which is preliminary data.</text>
</comment>
<accession>A0A8H7YD21</accession>
<sequence>MGSTLEALPTEILTIIAVNLDTLGQRLQLLCTCRRLYNALLPTLYRAISRSQGNVVPLLRTILQKPWLAQMVRELRLPTTKRSLFTADEDLGYERWTALAAAEPILRKAVEPFFIDDIYEQEKWLRDLQTGSPDALISLLVLSLPRLEKLELELPGYHYLSRVAHRSAGTAYRGNNSSSNRDDHREEDTAPIILPRLTSMHMYWPDESQMSVDLALPFFQLPAIRHFSAAGFLKSVTEWKHKSQSPITHILLMYCLLEDGAKQIVQSCKNLQSFIYLHSEADMIEGDPDPDPMIKPLPKLFRDSLLSARQSLETLCLDFNSDTSSGGARFTTFGSLSEFTALKHLHITACILLPLYCPAGSHSSPSQHLPDILPRSLEMLHVEGVEAECLNKVVERLSSFVKSAPQHAPRLREVRVMMVKINADNAACKAFGAVGAEMGVVCKFSALCACFTPSGNK</sequence>
<proteinExistence type="predicted"/>
<dbReference type="InterPro" id="IPR056867">
    <property type="entry name" value="LRR_15"/>
</dbReference>